<dbReference type="EMBL" id="CP023483">
    <property type="protein sequence ID" value="ATF26351.1"/>
    <property type="molecule type" value="Genomic_DNA"/>
</dbReference>
<dbReference type="InterPro" id="IPR017853">
    <property type="entry name" value="GH"/>
</dbReference>
<evidence type="ECO:0000256" key="1">
    <source>
        <dbReference type="ARBA" id="ARBA00008061"/>
    </source>
</evidence>
<keyword evidence="6" id="KW-1185">Reference proteome</keyword>
<feature type="domain" description="Glycosyl hydrolase family 13 catalytic" evidence="4">
    <location>
        <begin position="7"/>
        <end position="395"/>
    </location>
</feature>
<dbReference type="InterPro" id="IPR006047">
    <property type="entry name" value="GH13_cat_dom"/>
</dbReference>
<evidence type="ECO:0000256" key="2">
    <source>
        <dbReference type="ARBA" id="ARBA00022801"/>
    </source>
</evidence>
<keyword evidence="2" id="KW-0378">Hydrolase</keyword>
<protein>
    <submittedName>
        <fullName evidence="5">Alpha-glucosidase</fullName>
    </submittedName>
</protein>
<dbReference type="OrthoDB" id="9805159at2"/>
<reference evidence="5 6" key="1">
    <citation type="submission" date="2017-09" db="EMBL/GenBank/DDBJ databases">
        <title>Complete Genome Sequences of Two Strains of the Meat Spoilage Bacterium Brochothrix thermosphacta Isolated from Ground Chicken.</title>
        <authorList>
            <person name="Paoli G.C."/>
            <person name="Wijey C."/>
            <person name="Chen C.-Y."/>
            <person name="Nguyen L."/>
            <person name="Yan X."/>
            <person name="Irwin P.L."/>
        </authorList>
    </citation>
    <scope>NUCLEOTIDE SEQUENCE [LARGE SCALE GENOMIC DNA]</scope>
    <source>
        <strain evidence="5 6">BI</strain>
    </source>
</reference>
<dbReference type="Proteomes" id="UP000243591">
    <property type="component" value="Chromosome"/>
</dbReference>
<dbReference type="RefSeq" id="WP_069118480.1">
    <property type="nucleotide sequence ID" value="NZ_CP023483.1"/>
</dbReference>
<evidence type="ECO:0000313" key="6">
    <source>
        <dbReference type="Proteomes" id="UP000243591"/>
    </source>
</evidence>
<name>A0A1D2LDM4_BROTH</name>
<dbReference type="InterPro" id="IPR045857">
    <property type="entry name" value="O16G_dom_2"/>
</dbReference>
<dbReference type="STRING" id="2756.BFR44_09145"/>
<dbReference type="CDD" id="cd11333">
    <property type="entry name" value="AmyAc_SI_OligoGlu_DGase"/>
    <property type="match status" value="1"/>
</dbReference>
<dbReference type="PANTHER" id="PTHR10357:SF179">
    <property type="entry name" value="NEUTRAL AND BASIC AMINO ACID TRANSPORT PROTEIN RBAT"/>
    <property type="match status" value="1"/>
</dbReference>
<comment type="similarity">
    <text evidence="1">Belongs to the glycosyl hydrolase 13 family.</text>
</comment>
<dbReference type="SUPFAM" id="SSF51445">
    <property type="entry name" value="(Trans)glycosidases"/>
    <property type="match status" value="1"/>
</dbReference>
<sequence length="543" mass="61155">MSPIIYQVYLKSFQDSNNDGIGDLNGLLSRIDYLSSLGITAIWLNPIFESPDVDNGYDVSDYYHIDQKFGTLQDFQRVVAACHAQGISLYLDLVINHTSDQHAWFKSAIASKESPYRDYYIWQDATPDTPPTNWASFFGGSTWAYDETSQQSYFHLFAKEMPDLNWDNQAMVDELAEIAAYWLAQGVDGFRLDAVSHLAKDRRFLSIASQTNEPLIAEQYYANLTKNFKHLQDFKQTIAAKTSLPFVLLGEAASAQPEDTTAYLETLDALITFGHFKTVPAPYNLPMVDNKQPLDLVAFKDTLAAYQAQSKNTTGGLGLYLSNHDHPRAVSRFGDGSAPSAKALVALQFFLHGWPIIYQGEELGLPNASHDQLSDYTDPSVANFTAAAQQLLTLDEQLDIVQKTSKEAARGTMHWDDSHFHGFSTVAPWNNLLTTGQSYAQQIEQQNSTFHFYRQLIALRKEWSHLIAKGSTHFYDPLHPYLFFISRHLDMQTLAVRVNLSSETITLSQPPTIEEKHLIAEAYNPNSQQLGPYGILITLKEEH</sequence>
<dbReference type="AlphaFoldDB" id="A0A1D2LDM4"/>
<dbReference type="SMART" id="SM00642">
    <property type="entry name" value="Aamy"/>
    <property type="match status" value="1"/>
</dbReference>
<dbReference type="PANTHER" id="PTHR10357">
    <property type="entry name" value="ALPHA-AMYLASE FAMILY MEMBER"/>
    <property type="match status" value="1"/>
</dbReference>
<proteinExistence type="inferred from homology"/>
<evidence type="ECO:0000313" key="5">
    <source>
        <dbReference type="EMBL" id="ATF26351.1"/>
    </source>
</evidence>
<accession>A0A1D2LDM4</accession>
<evidence type="ECO:0000259" key="4">
    <source>
        <dbReference type="SMART" id="SM00642"/>
    </source>
</evidence>
<dbReference type="Gene3D" id="3.20.20.80">
    <property type="entry name" value="Glycosidases"/>
    <property type="match status" value="1"/>
</dbReference>
<dbReference type="GO" id="GO:0009313">
    <property type="term" value="P:oligosaccharide catabolic process"/>
    <property type="evidence" value="ECO:0007669"/>
    <property type="project" value="TreeGrafter"/>
</dbReference>
<dbReference type="FunFam" id="3.90.400.10:FF:000002">
    <property type="entry name" value="Sucrose isomerase"/>
    <property type="match status" value="1"/>
</dbReference>
<dbReference type="Gene3D" id="3.90.400.10">
    <property type="entry name" value="Oligo-1,6-glucosidase, Domain 2"/>
    <property type="match status" value="1"/>
</dbReference>
<keyword evidence="3" id="KW-0326">Glycosidase</keyword>
<organism evidence="5 6">
    <name type="scientific">Brochothrix thermosphacta</name>
    <name type="common">Microbacterium thermosphactum</name>
    <dbReference type="NCBI Taxonomy" id="2756"/>
    <lineage>
        <taxon>Bacteria</taxon>
        <taxon>Bacillati</taxon>
        <taxon>Bacillota</taxon>
        <taxon>Bacilli</taxon>
        <taxon>Bacillales</taxon>
        <taxon>Listeriaceae</taxon>
        <taxon>Brochothrix</taxon>
    </lineage>
</organism>
<gene>
    <name evidence="5" type="ORF">CNY62_08155</name>
</gene>
<dbReference type="Pfam" id="PF00128">
    <property type="entry name" value="Alpha-amylase"/>
    <property type="match status" value="1"/>
</dbReference>
<evidence type="ECO:0000256" key="3">
    <source>
        <dbReference type="ARBA" id="ARBA00023295"/>
    </source>
</evidence>
<dbReference type="KEGG" id="bths:CNY62_08155"/>
<dbReference type="GO" id="GO:0004556">
    <property type="term" value="F:alpha-amylase activity"/>
    <property type="evidence" value="ECO:0007669"/>
    <property type="project" value="TreeGrafter"/>
</dbReference>